<reference evidence="3 4" key="1">
    <citation type="submission" date="2017-04" db="EMBL/GenBank/DDBJ databases">
        <authorList>
            <person name="Afonso C.L."/>
            <person name="Miller P.J."/>
            <person name="Scott M.A."/>
            <person name="Spackman E."/>
            <person name="Goraichik I."/>
            <person name="Dimitrov K.M."/>
            <person name="Suarez D.L."/>
            <person name="Swayne D.E."/>
        </authorList>
    </citation>
    <scope>NUCLEOTIDE SEQUENCE [LARGE SCALE GENOMIC DNA]</scope>
    <source>
        <strain evidence="3 4">USBA 355</strain>
    </source>
</reference>
<dbReference type="GO" id="GO:0016020">
    <property type="term" value="C:membrane"/>
    <property type="evidence" value="ECO:0007669"/>
    <property type="project" value="TreeGrafter"/>
</dbReference>
<keyword evidence="4" id="KW-1185">Reference proteome</keyword>
<evidence type="ECO:0000256" key="2">
    <source>
        <dbReference type="ARBA" id="ARBA00023002"/>
    </source>
</evidence>
<dbReference type="Pfam" id="PF00106">
    <property type="entry name" value="adh_short"/>
    <property type="match status" value="1"/>
</dbReference>
<evidence type="ECO:0000256" key="1">
    <source>
        <dbReference type="ARBA" id="ARBA00006484"/>
    </source>
</evidence>
<comment type="similarity">
    <text evidence="1">Belongs to the short-chain dehydrogenases/reductases (SDR) family.</text>
</comment>
<dbReference type="SUPFAM" id="SSF51735">
    <property type="entry name" value="NAD(P)-binding Rossmann-fold domains"/>
    <property type="match status" value="1"/>
</dbReference>
<dbReference type="EMBL" id="FWZX01000002">
    <property type="protein sequence ID" value="SMF00322.1"/>
    <property type="molecule type" value="Genomic_DNA"/>
</dbReference>
<dbReference type="Proteomes" id="UP000192917">
    <property type="component" value="Unassembled WGS sequence"/>
</dbReference>
<dbReference type="PANTHER" id="PTHR44196">
    <property type="entry name" value="DEHYDROGENASE/REDUCTASE SDR FAMILY MEMBER 7B"/>
    <property type="match status" value="1"/>
</dbReference>
<dbReference type="InterPro" id="IPR036291">
    <property type="entry name" value="NAD(P)-bd_dom_sf"/>
</dbReference>
<dbReference type="AlphaFoldDB" id="A0A1Y6BC47"/>
<gene>
    <name evidence="3" type="ORF">SAMN05428998_102338</name>
</gene>
<dbReference type="Gene3D" id="3.40.50.720">
    <property type="entry name" value="NAD(P)-binding Rossmann-like Domain"/>
    <property type="match status" value="1"/>
</dbReference>
<dbReference type="CDD" id="cd05233">
    <property type="entry name" value="SDR_c"/>
    <property type="match status" value="1"/>
</dbReference>
<dbReference type="InterPro" id="IPR020904">
    <property type="entry name" value="Sc_DH/Rdtase_CS"/>
</dbReference>
<evidence type="ECO:0000313" key="3">
    <source>
        <dbReference type="EMBL" id="SMF00322.1"/>
    </source>
</evidence>
<accession>A0A1Y6BC47</accession>
<organism evidence="3 4">
    <name type="scientific">Tistlia consotensis USBA 355</name>
    <dbReference type="NCBI Taxonomy" id="560819"/>
    <lineage>
        <taxon>Bacteria</taxon>
        <taxon>Pseudomonadati</taxon>
        <taxon>Pseudomonadota</taxon>
        <taxon>Alphaproteobacteria</taxon>
        <taxon>Rhodospirillales</taxon>
        <taxon>Rhodovibrionaceae</taxon>
        <taxon>Tistlia</taxon>
    </lineage>
</organism>
<dbReference type="InterPro" id="IPR002347">
    <property type="entry name" value="SDR_fam"/>
</dbReference>
<dbReference type="GO" id="GO:0016491">
    <property type="term" value="F:oxidoreductase activity"/>
    <property type="evidence" value="ECO:0007669"/>
    <property type="project" value="UniProtKB-KW"/>
</dbReference>
<dbReference type="PANTHER" id="PTHR44196:SF4">
    <property type="entry name" value="SHORT CHAIN DEHYDROGENASE"/>
    <property type="match status" value="1"/>
</dbReference>
<proteinExistence type="inferred from homology"/>
<sequence>MPVDTPDPADATPAAQEEDRRLVLVTGASRGLGRALAKALAAEGAHCILTARTVGALEELDDEIVAAGGAKPTLVPLDLRQGDRIDQLGAALYERFGRLDGLAGCAGILGQFSPVGHLPPKVWDEVYAVNTTANYRLIRSLDPLLRRSAAGRALFITDVRARLATAYWSLYAGSKAALEVLVRSYAEEIRRFGVKANLACPPPMATALRRQGFPGEDQETLAKPEAIAAQLLPLLSPACERIGEIVAVTG</sequence>
<dbReference type="PROSITE" id="PS00061">
    <property type="entry name" value="ADH_SHORT"/>
    <property type="match status" value="1"/>
</dbReference>
<dbReference type="PRINTS" id="PR00081">
    <property type="entry name" value="GDHRDH"/>
</dbReference>
<protein>
    <submittedName>
        <fullName evidence="3">Short-chain dehydrogenase</fullName>
    </submittedName>
</protein>
<name>A0A1Y6BC47_9PROT</name>
<dbReference type="RefSeq" id="WP_085121406.1">
    <property type="nucleotide sequence ID" value="NZ_FWZX01000002.1"/>
</dbReference>
<evidence type="ECO:0000313" key="4">
    <source>
        <dbReference type="Proteomes" id="UP000192917"/>
    </source>
</evidence>
<keyword evidence="2" id="KW-0560">Oxidoreductase</keyword>
<dbReference type="STRING" id="560819.SAMN05428998_102338"/>